<proteinExistence type="predicted"/>
<feature type="region of interest" description="Disordered" evidence="1">
    <location>
        <begin position="293"/>
        <end position="318"/>
    </location>
</feature>
<dbReference type="InterPro" id="IPR019606">
    <property type="entry name" value="GerMN"/>
</dbReference>
<name>A0AAW5JLB8_9FIRM</name>
<evidence type="ECO:0000259" key="3">
    <source>
        <dbReference type="SMART" id="SM00909"/>
    </source>
</evidence>
<dbReference type="SMART" id="SM00909">
    <property type="entry name" value="Germane"/>
    <property type="match status" value="2"/>
</dbReference>
<dbReference type="EMBL" id="JANFYS010000002">
    <property type="protein sequence ID" value="MCQ4769150.1"/>
    <property type="molecule type" value="Genomic_DNA"/>
</dbReference>
<reference evidence="4" key="1">
    <citation type="submission" date="2022-06" db="EMBL/GenBank/DDBJ databases">
        <title>Isolation of gut microbiota from human fecal samples.</title>
        <authorList>
            <person name="Pamer E.G."/>
            <person name="Barat B."/>
            <person name="Waligurski E."/>
            <person name="Medina S."/>
            <person name="Paddock L."/>
            <person name="Mostad J."/>
        </authorList>
    </citation>
    <scope>NUCLEOTIDE SEQUENCE</scope>
    <source>
        <strain evidence="4">DFI.9.91</strain>
    </source>
</reference>
<evidence type="ECO:0000256" key="1">
    <source>
        <dbReference type="SAM" id="MobiDB-lite"/>
    </source>
</evidence>
<feature type="compositionally biased region" description="Basic and acidic residues" evidence="1">
    <location>
        <begin position="299"/>
        <end position="312"/>
    </location>
</feature>
<accession>A0AAW5JLB8</accession>
<dbReference type="RefSeq" id="WP_256303001.1">
    <property type="nucleotide sequence ID" value="NZ_JANFYS010000002.1"/>
</dbReference>
<evidence type="ECO:0000313" key="4">
    <source>
        <dbReference type="EMBL" id="MCQ4769150.1"/>
    </source>
</evidence>
<comment type="caution">
    <text evidence="4">The sequence shown here is derived from an EMBL/GenBank/DDBJ whole genome shotgun (WGS) entry which is preliminary data.</text>
</comment>
<dbReference type="Proteomes" id="UP001204562">
    <property type="component" value="Unassembled WGS sequence"/>
</dbReference>
<feature type="signal peptide" evidence="2">
    <location>
        <begin position="1"/>
        <end position="23"/>
    </location>
</feature>
<feature type="domain" description="GerMN" evidence="3">
    <location>
        <begin position="68"/>
        <end position="153"/>
    </location>
</feature>
<keyword evidence="2" id="KW-0732">Signal</keyword>
<dbReference type="PROSITE" id="PS51257">
    <property type="entry name" value="PROKAR_LIPOPROTEIN"/>
    <property type="match status" value="1"/>
</dbReference>
<dbReference type="AlphaFoldDB" id="A0AAW5JLB8"/>
<organism evidence="4 5">
    <name type="scientific">Intestinimonas massiliensis</name>
    <name type="common">ex Afouda et al. 2020</name>
    <dbReference type="NCBI Taxonomy" id="1673721"/>
    <lineage>
        <taxon>Bacteria</taxon>
        <taxon>Bacillati</taxon>
        <taxon>Bacillota</taxon>
        <taxon>Clostridia</taxon>
        <taxon>Eubacteriales</taxon>
        <taxon>Intestinimonas</taxon>
    </lineage>
</organism>
<dbReference type="Pfam" id="PF10646">
    <property type="entry name" value="Germane"/>
    <property type="match status" value="2"/>
</dbReference>
<evidence type="ECO:0000313" key="5">
    <source>
        <dbReference type="Proteomes" id="UP001204562"/>
    </source>
</evidence>
<feature type="chain" id="PRO_5043464804" evidence="2">
    <location>
        <begin position="24"/>
        <end position="318"/>
    </location>
</feature>
<protein>
    <submittedName>
        <fullName evidence="4">GerMN domain-containing protein</fullName>
    </submittedName>
</protein>
<sequence>MSRRMLVLACALALLLTACNEGARPQPSEGAAEIWFAVGVGEDGGPLADGGGAVAPEYRALPDEADPVEERMAALLSGPQSAELRSPFPSGVRLRSWRLEEGVLRLDLSEAYGGLSGVDLTIADYCIVLTLCQVEGVEAVDITVEGETVPYRGRKLMREGDVVLSGGEGEPVTIAASLYFLRRSGGLASESREVLVTENDTLATAVMGALMAGPRDQEELYLPLPEGTELLSAAVEAGVCYVNFSRAFTEGAPQSREEAARLLYAVVDTLCSLDQVEAVHLLVEGESLDRYGGVPTRNPLEKNYEMAGEEKPAATSGS</sequence>
<feature type="domain" description="GerMN" evidence="3">
    <location>
        <begin position="203"/>
        <end position="292"/>
    </location>
</feature>
<gene>
    <name evidence="4" type="ORF">NE579_01545</name>
</gene>
<evidence type="ECO:0000256" key="2">
    <source>
        <dbReference type="SAM" id="SignalP"/>
    </source>
</evidence>